<comment type="caution">
    <text evidence="1">The sequence shown here is derived from an EMBL/GenBank/DDBJ whole genome shotgun (WGS) entry which is preliminary data.</text>
</comment>
<dbReference type="EMBL" id="VSKN01000008">
    <property type="protein sequence ID" value="TYC12801.1"/>
    <property type="molecule type" value="Genomic_DNA"/>
</dbReference>
<name>A0ABY3MAJ5_9FLAO</name>
<keyword evidence="2" id="KW-1185">Reference proteome</keyword>
<protein>
    <recommendedName>
        <fullName evidence="3">Lipocalin-like domain-containing protein</fullName>
    </recommendedName>
</protein>
<evidence type="ECO:0000313" key="2">
    <source>
        <dbReference type="Proteomes" id="UP000323621"/>
    </source>
</evidence>
<sequence>MKPQSHLQFFKKLFILPILALFIVTSCQDEIVEVTLPNNQDTIGANSNLSNLLSSVSSLNGSLDDIIDNASCFAIALPVTIEINGSVFVVNSEDDYEIIINIFEEFSDDDDSLEIQFPITIILNDYTTFEITNQSELEVLVDECLNDEELDDAIECVDFQYPIVFSVYNSNFQVTETVTIQDDEALYNFIEDLDGGILASLNFPVTLILSDGSTIEVNNNVELEAVIEAAGDTCDDDEMNEDDDCAIETINGNIVECIWSVASYTGNDDLSVFTFEFNSDGSVLISDNGNYVDGNWEVSETNEGLVITFSNISASVIELMLGEWQIVECDDDDLELAQNQDTLILERDCSPETFGCFESFNEELIGCDDDNDGFAQFDLDAAYANCNPNGEFYITYHETLVDAEIGAYAITSPYTNMTNPTTLYVRVELVNNPYQFEIFELELILENCNPTTCSETDLTNYLQECDWNVVNFNGSDDLIIYDLEFQINNTLVITGNGETLTTTYTVTQDANGVYLEFDNVSGPNIQAITGIWHIIDCDTERLEMTMGDNTMVMERDCN</sequence>
<evidence type="ECO:0008006" key="3">
    <source>
        <dbReference type="Google" id="ProtNLM"/>
    </source>
</evidence>
<evidence type="ECO:0000313" key="1">
    <source>
        <dbReference type="EMBL" id="TYC12801.1"/>
    </source>
</evidence>
<gene>
    <name evidence="1" type="ORF">ES677_07585</name>
</gene>
<dbReference type="PROSITE" id="PS51257">
    <property type="entry name" value="PROKAR_LIPOPROTEIN"/>
    <property type="match status" value="1"/>
</dbReference>
<reference evidence="1 2" key="1">
    <citation type="submission" date="2019-08" db="EMBL/GenBank/DDBJ databases">
        <title>Genomes of Antarctic Bizionia species.</title>
        <authorList>
            <person name="Bowman J.P."/>
        </authorList>
    </citation>
    <scope>NUCLEOTIDE SEQUENCE [LARGE SCALE GENOMIC DNA]</scope>
    <source>
        <strain evidence="1 2">IC164</strain>
    </source>
</reference>
<dbReference type="Proteomes" id="UP000323621">
    <property type="component" value="Unassembled WGS sequence"/>
</dbReference>
<organism evidence="1 2">
    <name type="scientific">Bizionia gelidisalsuginis</name>
    <dbReference type="NCBI Taxonomy" id="291188"/>
    <lineage>
        <taxon>Bacteria</taxon>
        <taxon>Pseudomonadati</taxon>
        <taxon>Bacteroidota</taxon>
        <taxon>Flavobacteriia</taxon>
        <taxon>Flavobacteriales</taxon>
        <taxon>Flavobacteriaceae</taxon>
        <taxon>Bizionia</taxon>
    </lineage>
</organism>
<accession>A0ABY3MAJ5</accession>
<dbReference type="RefSeq" id="WP_148380933.1">
    <property type="nucleotide sequence ID" value="NZ_VSKN01000008.1"/>
</dbReference>
<proteinExistence type="predicted"/>